<dbReference type="RefSeq" id="WP_058730139.1">
    <property type="nucleotide sequence ID" value="NZ_LDRB01000114.1"/>
</dbReference>
<feature type="region of interest" description="Disordered" evidence="1">
    <location>
        <begin position="1"/>
        <end position="141"/>
    </location>
</feature>
<feature type="transmembrane region" description="Helical" evidence="2">
    <location>
        <begin position="244"/>
        <end position="271"/>
    </location>
</feature>
<evidence type="ECO:0000313" key="3">
    <source>
        <dbReference type="EMBL" id="KTR37510.1"/>
    </source>
</evidence>
<feature type="compositionally biased region" description="Basic and acidic residues" evidence="1">
    <location>
        <begin position="37"/>
        <end position="51"/>
    </location>
</feature>
<keyword evidence="2" id="KW-0472">Membrane</keyword>
<feature type="compositionally biased region" description="Low complexity" evidence="1">
    <location>
        <begin position="66"/>
        <end position="92"/>
    </location>
</feature>
<keyword evidence="4" id="KW-1185">Reference proteome</keyword>
<reference evidence="3 4" key="1">
    <citation type="journal article" date="2016" name="Front. Microbiol.">
        <title>Genomic Resource of Rice Seed Associated Bacteria.</title>
        <authorList>
            <person name="Midha S."/>
            <person name="Bansal K."/>
            <person name="Sharma S."/>
            <person name="Kumar N."/>
            <person name="Patil P.P."/>
            <person name="Chaudhry V."/>
            <person name="Patil P.B."/>
        </authorList>
    </citation>
    <scope>NUCLEOTIDE SEQUENCE [LARGE SCALE GENOMIC DNA]</scope>
    <source>
        <strain evidence="3 4">NS263</strain>
    </source>
</reference>
<proteinExistence type="predicted"/>
<feature type="compositionally biased region" description="Low complexity" evidence="1">
    <location>
        <begin position="120"/>
        <end position="131"/>
    </location>
</feature>
<organism evidence="3 4">
    <name type="scientific">Curtobacterium oceanosedimentum</name>
    <dbReference type="NCBI Taxonomy" id="465820"/>
    <lineage>
        <taxon>Bacteria</taxon>
        <taxon>Bacillati</taxon>
        <taxon>Actinomycetota</taxon>
        <taxon>Actinomycetes</taxon>
        <taxon>Micrococcales</taxon>
        <taxon>Microbacteriaceae</taxon>
        <taxon>Curtobacterium</taxon>
    </lineage>
</organism>
<keyword evidence="2" id="KW-1133">Transmembrane helix</keyword>
<feature type="transmembrane region" description="Helical" evidence="2">
    <location>
        <begin position="150"/>
        <end position="175"/>
    </location>
</feature>
<gene>
    <name evidence="3" type="ORF">NS263_15500</name>
</gene>
<accession>A0ABR5S3F2</accession>
<evidence type="ECO:0000313" key="4">
    <source>
        <dbReference type="Proteomes" id="UP000078335"/>
    </source>
</evidence>
<feature type="compositionally biased region" description="Basic and acidic residues" evidence="1">
    <location>
        <begin position="1"/>
        <end position="13"/>
    </location>
</feature>
<feature type="compositionally biased region" description="Basic and acidic residues" evidence="1">
    <location>
        <begin position="95"/>
        <end position="104"/>
    </location>
</feature>
<comment type="caution">
    <text evidence="3">The sequence shown here is derived from an EMBL/GenBank/DDBJ whole genome shotgun (WGS) entry which is preliminary data.</text>
</comment>
<evidence type="ECO:0000256" key="1">
    <source>
        <dbReference type="SAM" id="MobiDB-lite"/>
    </source>
</evidence>
<name>A0ABR5S3F2_9MICO</name>
<dbReference type="EMBL" id="LDRB01000114">
    <property type="protein sequence ID" value="KTR37510.1"/>
    <property type="molecule type" value="Genomic_DNA"/>
</dbReference>
<evidence type="ECO:0008006" key="5">
    <source>
        <dbReference type="Google" id="ProtNLM"/>
    </source>
</evidence>
<keyword evidence="2" id="KW-0812">Transmembrane</keyword>
<protein>
    <recommendedName>
        <fullName evidence="5">DUF4064 domain-containing protein</fullName>
    </recommendedName>
</protein>
<sequence>MTNDDRSNEDRTGDGTVPGNTGGPGSTNAPAWGSAPQHDRQDAPRYGERVDPAPGSAPQYGERDQGQPQYGQQQYGERSGYDHQQYGQQQYGERGGYDQRDGRPDSPTWGEHQGTHQPYAASSAPASAGSPTWQSYEEPKPAKKKKTVGVIAFALGILSLVLGVVGGAVLGAAFAGNAALAEIARNGGSSVQQQEQMQQQLMNDPAALSQFGGGSIVVLIAAVLGLWALVQGIIAAVAGRGRVWGVLAIILAVVATFATFIAVTVAAAAAVTGSN</sequence>
<evidence type="ECO:0000256" key="2">
    <source>
        <dbReference type="SAM" id="Phobius"/>
    </source>
</evidence>
<feature type="transmembrane region" description="Helical" evidence="2">
    <location>
        <begin position="211"/>
        <end position="237"/>
    </location>
</feature>
<dbReference type="Proteomes" id="UP000078335">
    <property type="component" value="Unassembled WGS sequence"/>
</dbReference>